<dbReference type="Gene3D" id="2.40.30.10">
    <property type="entry name" value="Translation factors"/>
    <property type="match status" value="1"/>
</dbReference>
<dbReference type="SUPFAM" id="SSF48264">
    <property type="entry name" value="Cytochrome P450"/>
    <property type="match status" value="1"/>
</dbReference>
<protein>
    <submittedName>
        <fullName evidence="10">Cytochrome P450</fullName>
    </submittedName>
</protein>
<keyword evidence="4" id="KW-0560">Oxidoreductase</keyword>
<evidence type="ECO:0000256" key="2">
    <source>
        <dbReference type="ARBA" id="ARBA00022617"/>
    </source>
</evidence>
<dbReference type="SUPFAM" id="SSF54292">
    <property type="entry name" value="2Fe-2S ferredoxin-like"/>
    <property type="match status" value="1"/>
</dbReference>
<dbReference type="Gene3D" id="3.40.50.80">
    <property type="entry name" value="Nucleotide-binding domain of ferredoxin-NADP reductase (FNR) module"/>
    <property type="match status" value="1"/>
</dbReference>
<keyword evidence="6" id="KW-0503">Monooxygenase</keyword>
<comment type="similarity">
    <text evidence="1">Belongs to the cytochrome P450 family.</text>
</comment>
<dbReference type="PROSITE" id="PS00197">
    <property type="entry name" value="2FE2S_FER_1"/>
    <property type="match status" value="1"/>
</dbReference>
<dbReference type="Proteomes" id="UP000244224">
    <property type="component" value="Unassembled WGS sequence"/>
</dbReference>
<dbReference type="InterPro" id="IPR006058">
    <property type="entry name" value="2Fe2S_fd_BS"/>
</dbReference>
<dbReference type="SUPFAM" id="SSF52343">
    <property type="entry name" value="Ferredoxin reductase-like, C-terminal NADP-linked domain"/>
    <property type="match status" value="1"/>
</dbReference>
<feature type="domain" description="2Fe-2S ferredoxin-type" evidence="8">
    <location>
        <begin position="672"/>
        <end position="756"/>
    </location>
</feature>
<evidence type="ECO:0000256" key="4">
    <source>
        <dbReference type="ARBA" id="ARBA00023002"/>
    </source>
</evidence>
<dbReference type="GO" id="GO:0020037">
    <property type="term" value="F:heme binding"/>
    <property type="evidence" value="ECO:0007669"/>
    <property type="project" value="InterPro"/>
</dbReference>
<dbReference type="InterPro" id="IPR001041">
    <property type="entry name" value="2Fe-2S_ferredoxin-type"/>
</dbReference>
<sequence>MTTGCPAHADGAACPVSDRARAFDPFTGAYQIDPAAALAWSRAEEPVFYSPETGYWVVSCYADVKAVFRDPLLFSPCNVLEKITPFPDEAMAVLASYGYAMNRTLVNEDEPAHTERRRMLMAHFLPANIEAHRDRVRVLTREKVDAFIAKGRADLVEEMLWEIPLTVALHFLGVPESDMARLREFSMAHTVNTWGRPSREDQIALAHEVGRFWQFAGEVLNRMRAEPHGQGWMHEAIRQNALHPDIVTDSYLHSMMMAIIVAAHETTAHAAANAIKLLLTDGAGWRAICEDAALIPNAVEECLRYAGSVVAWRRQLTSPATVGGTDLPAGAKLLIVMASANHDERQFQNADSFDIYRDNATDHLTFGYGAHQCMGKNLARLELRIILEELSRRLPHLRLAEQEFTYLPNTSFRGPDHLWVEWDVAANPAEGAERARFEIGAPRRKDIARSVVVTAVQTEVEGVISLHLADPQGRPLPRWTPGAHVDLELDGFDRSYSLCGDPDAPGYTVSILREEAGRGGSRRFHAVTPGTVLRLRGPRNHFPLDEAAPAHLLIAGGIGITPILAMADRLKRIGARYHLHYLGGAEARMAHLARLSRDHAGQVAAHPRDRAPRADLAALVAAAPPGTRISACGPARMLEALQTLTATRPDLVLAIEHFSAGDDTDLADNRPFEVELADSGFTLPVPADRTLLQVLRAAGIDIASDCEEGLCGSCEVAVLDGTVDHRDKVLSIAERAAGTRMMCCRSRGAGRLKLAL</sequence>
<dbReference type="InterPro" id="IPR017927">
    <property type="entry name" value="FAD-bd_FR_type"/>
</dbReference>
<dbReference type="PANTHER" id="PTHR46696">
    <property type="entry name" value="P450, PUTATIVE (EUROFUNG)-RELATED"/>
    <property type="match status" value="1"/>
</dbReference>
<keyword evidence="3" id="KW-0479">Metal-binding</keyword>
<dbReference type="PRINTS" id="PR00359">
    <property type="entry name" value="BP450"/>
</dbReference>
<dbReference type="RefSeq" id="WP_108129159.1">
    <property type="nucleotide sequence ID" value="NZ_QBKP01000007.1"/>
</dbReference>
<dbReference type="Pfam" id="PF00111">
    <property type="entry name" value="Fer2"/>
    <property type="match status" value="1"/>
</dbReference>
<dbReference type="AlphaFoldDB" id="A0A2T6B0G6"/>
<proteinExistence type="inferred from homology"/>
<evidence type="ECO:0000256" key="7">
    <source>
        <dbReference type="ARBA" id="ARBA00043906"/>
    </source>
</evidence>
<dbReference type="InterPro" id="IPR001128">
    <property type="entry name" value="Cyt_P450"/>
</dbReference>
<dbReference type="CDD" id="cd11078">
    <property type="entry name" value="CYP130-like"/>
    <property type="match status" value="1"/>
</dbReference>
<reference evidence="10 11" key="1">
    <citation type="submission" date="2018-04" db="EMBL/GenBank/DDBJ databases">
        <title>Genomic Encyclopedia of Archaeal and Bacterial Type Strains, Phase II (KMG-II): from individual species to whole genera.</title>
        <authorList>
            <person name="Goeker M."/>
        </authorList>
    </citation>
    <scope>NUCLEOTIDE SEQUENCE [LARGE SCALE GENOMIC DNA]</scope>
    <source>
        <strain evidence="10 11">DSM 21823</strain>
    </source>
</reference>
<dbReference type="SUPFAM" id="SSF63380">
    <property type="entry name" value="Riboflavin synthase domain-like"/>
    <property type="match status" value="1"/>
</dbReference>
<dbReference type="CDD" id="cd06185">
    <property type="entry name" value="PDR_like"/>
    <property type="match status" value="1"/>
</dbReference>
<dbReference type="GO" id="GO:0016705">
    <property type="term" value="F:oxidoreductase activity, acting on paired donors, with incorporation or reduction of molecular oxygen"/>
    <property type="evidence" value="ECO:0007669"/>
    <property type="project" value="InterPro"/>
</dbReference>
<evidence type="ECO:0000256" key="5">
    <source>
        <dbReference type="ARBA" id="ARBA00023004"/>
    </source>
</evidence>
<keyword evidence="11" id="KW-1185">Reference proteome</keyword>
<evidence type="ECO:0000256" key="6">
    <source>
        <dbReference type="ARBA" id="ARBA00023033"/>
    </source>
</evidence>
<dbReference type="PANTHER" id="PTHR46696:SF1">
    <property type="entry name" value="CYTOCHROME P450 YJIB-RELATED"/>
    <property type="match status" value="1"/>
</dbReference>
<dbReference type="InterPro" id="IPR039261">
    <property type="entry name" value="FNR_nucleotide-bd"/>
</dbReference>
<dbReference type="InterPro" id="IPR036396">
    <property type="entry name" value="Cyt_P450_sf"/>
</dbReference>
<name>A0A2T6B0G6_9RHOB</name>
<evidence type="ECO:0000256" key="1">
    <source>
        <dbReference type="ARBA" id="ARBA00010617"/>
    </source>
</evidence>
<dbReference type="PROSITE" id="PS00086">
    <property type="entry name" value="CYTOCHROME_P450"/>
    <property type="match status" value="1"/>
</dbReference>
<dbReference type="GO" id="GO:0005506">
    <property type="term" value="F:iron ion binding"/>
    <property type="evidence" value="ECO:0007669"/>
    <property type="project" value="InterPro"/>
</dbReference>
<dbReference type="InterPro" id="IPR002397">
    <property type="entry name" value="Cyt_P450_B"/>
</dbReference>
<dbReference type="GO" id="GO:0004497">
    <property type="term" value="F:monooxygenase activity"/>
    <property type="evidence" value="ECO:0007669"/>
    <property type="project" value="UniProtKB-KW"/>
</dbReference>
<keyword evidence="2" id="KW-0349">Heme</keyword>
<dbReference type="FunFam" id="1.10.630.10:FF:000018">
    <property type="entry name" value="Cytochrome P450 monooxygenase"/>
    <property type="match status" value="1"/>
</dbReference>
<gene>
    <name evidence="10" type="ORF">C8N34_107182</name>
</gene>
<evidence type="ECO:0000313" key="11">
    <source>
        <dbReference type="Proteomes" id="UP000244224"/>
    </source>
</evidence>
<dbReference type="InterPro" id="IPR017938">
    <property type="entry name" value="Riboflavin_synthase-like_b-brl"/>
</dbReference>
<dbReference type="InterPro" id="IPR012675">
    <property type="entry name" value="Beta-grasp_dom_sf"/>
</dbReference>
<accession>A0A2T6B0G6</accession>
<keyword evidence="5" id="KW-0408">Iron</keyword>
<dbReference type="Pfam" id="PF00067">
    <property type="entry name" value="p450"/>
    <property type="match status" value="1"/>
</dbReference>
<organism evidence="10 11">
    <name type="scientific">Gemmobacter caeni</name>
    <dbReference type="NCBI Taxonomy" id="589035"/>
    <lineage>
        <taxon>Bacteria</taxon>
        <taxon>Pseudomonadati</taxon>
        <taxon>Pseudomonadota</taxon>
        <taxon>Alphaproteobacteria</taxon>
        <taxon>Rhodobacterales</taxon>
        <taxon>Paracoccaceae</taxon>
        <taxon>Gemmobacter</taxon>
    </lineage>
</organism>
<dbReference type="InterPro" id="IPR017972">
    <property type="entry name" value="Cyt_P450_CS"/>
</dbReference>
<dbReference type="EMBL" id="QBKP01000007">
    <property type="protein sequence ID" value="PTX49535.1"/>
    <property type="molecule type" value="Genomic_DNA"/>
</dbReference>
<comment type="function">
    <text evidence="7">Cytochromes P450 are a group of heme-thiolate monooxygenases. They oxidize a variety of structurally unrelated compounds, including steroids, fatty acids, and xenobiotics.</text>
</comment>
<dbReference type="OrthoDB" id="9792185at2"/>
<evidence type="ECO:0000259" key="8">
    <source>
        <dbReference type="PROSITE" id="PS51085"/>
    </source>
</evidence>
<evidence type="ECO:0000259" key="9">
    <source>
        <dbReference type="PROSITE" id="PS51384"/>
    </source>
</evidence>
<feature type="domain" description="FAD-binding FR-type" evidence="9">
    <location>
        <begin position="443"/>
        <end position="545"/>
    </location>
</feature>
<dbReference type="PROSITE" id="PS51085">
    <property type="entry name" value="2FE2S_FER_2"/>
    <property type="match status" value="1"/>
</dbReference>
<dbReference type="GO" id="GO:0051537">
    <property type="term" value="F:2 iron, 2 sulfur cluster binding"/>
    <property type="evidence" value="ECO:0007669"/>
    <property type="project" value="InterPro"/>
</dbReference>
<dbReference type="Gene3D" id="3.10.20.30">
    <property type="match status" value="1"/>
</dbReference>
<dbReference type="Gene3D" id="1.10.630.10">
    <property type="entry name" value="Cytochrome P450"/>
    <property type="match status" value="1"/>
</dbReference>
<comment type="caution">
    <text evidence="10">The sequence shown here is derived from an EMBL/GenBank/DDBJ whole genome shotgun (WGS) entry which is preliminary data.</text>
</comment>
<dbReference type="CDD" id="cd00207">
    <property type="entry name" value="fer2"/>
    <property type="match status" value="1"/>
</dbReference>
<dbReference type="InterPro" id="IPR036010">
    <property type="entry name" value="2Fe-2S_ferredoxin-like_sf"/>
</dbReference>
<evidence type="ECO:0000313" key="10">
    <source>
        <dbReference type="EMBL" id="PTX49535.1"/>
    </source>
</evidence>
<dbReference type="PROSITE" id="PS51384">
    <property type="entry name" value="FAD_FR"/>
    <property type="match status" value="1"/>
</dbReference>
<evidence type="ECO:0000256" key="3">
    <source>
        <dbReference type="ARBA" id="ARBA00022723"/>
    </source>
</evidence>